<keyword evidence="2" id="KW-1185">Reference proteome</keyword>
<sequence>MLAAGCLVASLIVGPSVEADEFDPLTVFEEARALNDQWQVCAASVIRGRLQANQTAEQLAEQAFERCRARQDSLNRFLVKRVGSQSAGNVIALLLEKYQSGLIAAIAELRTRE</sequence>
<proteinExistence type="predicted"/>
<organism evidence="1 2">
    <name type="scientific">Microvirga aerophila</name>
    <dbReference type="NCBI Taxonomy" id="670291"/>
    <lineage>
        <taxon>Bacteria</taxon>
        <taxon>Pseudomonadati</taxon>
        <taxon>Pseudomonadota</taxon>
        <taxon>Alphaproteobacteria</taxon>
        <taxon>Hyphomicrobiales</taxon>
        <taxon>Methylobacteriaceae</taxon>
        <taxon>Microvirga</taxon>
    </lineage>
</organism>
<evidence type="ECO:0000313" key="1">
    <source>
        <dbReference type="EMBL" id="GEO15870.1"/>
    </source>
</evidence>
<comment type="caution">
    <text evidence="1">The sequence shown here is derived from an EMBL/GenBank/DDBJ whole genome shotgun (WGS) entry which is preliminary data.</text>
</comment>
<reference evidence="1 2" key="1">
    <citation type="submission" date="2019-07" db="EMBL/GenBank/DDBJ databases">
        <title>Whole genome shotgun sequence of Microvirga aerophila NBRC 106136.</title>
        <authorList>
            <person name="Hosoyama A."/>
            <person name="Uohara A."/>
            <person name="Ohji S."/>
            <person name="Ichikawa N."/>
        </authorList>
    </citation>
    <scope>NUCLEOTIDE SEQUENCE [LARGE SCALE GENOMIC DNA]</scope>
    <source>
        <strain evidence="1 2">NBRC 106136</strain>
    </source>
</reference>
<dbReference type="AlphaFoldDB" id="A0A512BVA2"/>
<dbReference type="Proteomes" id="UP000321085">
    <property type="component" value="Unassembled WGS sequence"/>
</dbReference>
<gene>
    <name evidence="1" type="ORF">MAE02_35660</name>
</gene>
<evidence type="ECO:0000313" key="2">
    <source>
        <dbReference type="Proteomes" id="UP000321085"/>
    </source>
</evidence>
<dbReference type="EMBL" id="BJYU01000050">
    <property type="protein sequence ID" value="GEO15870.1"/>
    <property type="molecule type" value="Genomic_DNA"/>
</dbReference>
<protein>
    <submittedName>
        <fullName evidence="1">Uncharacterized protein</fullName>
    </submittedName>
</protein>
<name>A0A512BVA2_9HYPH</name>
<accession>A0A512BVA2</accession>